<dbReference type="HOGENOM" id="CLU_2675308_0_0_1"/>
<dbReference type="Gramene" id="ONIVA05G28720.2">
    <property type="protein sequence ID" value="ONIVA05G28720.2"/>
    <property type="gene ID" value="ONIVA05G28720"/>
</dbReference>
<evidence type="ECO:0000313" key="1">
    <source>
        <dbReference type="EnsemblPlants" id="ONIVA05G28720.2"/>
    </source>
</evidence>
<reference evidence="1" key="1">
    <citation type="submission" date="2015-04" db="UniProtKB">
        <authorList>
            <consortium name="EnsemblPlants"/>
        </authorList>
    </citation>
    <scope>IDENTIFICATION</scope>
    <source>
        <strain evidence="1">SL10</strain>
    </source>
</reference>
<name>A0A0E0HIU2_ORYNI</name>
<protein>
    <submittedName>
        <fullName evidence="1">Uncharacterized protein</fullName>
    </submittedName>
</protein>
<proteinExistence type="predicted"/>
<keyword evidence="2" id="KW-1185">Reference proteome</keyword>
<organism evidence="1">
    <name type="scientific">Oryza nivara</name>
    <name type="common">Indian wild rice</name>
    <name type="synonym">Oryza sativa f. spontanea</name>
    <dbReference type="NCBI Taxonomy" id="4536"/>
    <lineage>
        <taxon>Eukaryota</taxon>
        <taxon>Viridiplantae</taxon>
        <taxon>Streptophyta</taxon>
        <taxon>Embryophyta</taxon>
        <taxon>Tracheophyta</taxon>
        <taxon>Spermatophyta</taxon>
        <taxon>Magnoliopsida</taxon>
        <taxon>Liliopsida</taxon>
        <taxon>Poales</taxon>
        <taxon>Poaceae</taxon>
        <taxon>BOP clade</taxon>
        <taxon>Oryzoideae</taxon>
        <taxon>Oryzeae</taxon>
        <taxon>Oryzinae</taxon>
        <taxon>Oryza</taxon>
    </lineage>
</organism>
<dbReference type="Proteomes" id="UP000006591">
    <property type="component" value="Chromosome 5"/>
</dbReference>
<reference evidence="1" key="2">
    <citation type="submission" date="2018-04" db="EMBL/GenBank/DDBJ databases">
        <title>OnivRS2 (Oryza nivara Reference Sequence Version 2).</title>
        <authorList>
            <person name="Zhang J."/>
            <person name="Kudrna D."/>
            <person name="Lee S."/>
            <person name="Talag J."/>
            <person name="Rajasekar S."/>
            <person name="Welchert J."/>
            <person name="Hsing Y.-I."/>
            <person name="Wing R.A."/>
        </authorList>
    </citation>
    <scope>NUCLEOTIDE SEQUENCE [LARGE SCALE GENOMIC DNA]</scope>
    <source>
        <strain evidence="1">SL10</strain>
    </source>
</reference>
<dbReference type="AlphaFoldDB" id="A0A0E0HIU2"/>
<evidence type="ECO:0000313" key="2">
    <source>
        <dbReference type="Proteomes" id="UP000006591"/>
    </source>
</evidence>
<dbReference type="EnsemblPlants" id="ONIVA05G28720.2">
    <property type="protein sequence ID" value="ONIVA05G28720.2"/>
    <property type="gene ID" value="ONIVA05G28720"/>
</dbReference>
<sequence length="75" mass="8187">MSKAFPHGRLLIAQGLSATPAPDRLGVFAVRARVAGMHYPIRIDSIDRPAGRNRTPVPIRNIGDRCMHLLSLSSI</sequence>
<accession>A0A0E0HIU2</accession>